<feature type="region of interest" description="Disordered" evidence="1">
    <location>
        <begin position="1"/>
        <end position="219"/>
    </location>
</feature>
<dbReference type="Proteomes" id="UP000823388">
    <property type="component" value="Chromosome 5N"/>
</dbReference>
<evidence type="ECO:0000256" key="1">
    <source>
        <dbReference type="SAM" id="MobiDB-lite"/>
    </source>
</evidence>
<feature type="compositionally biased region" description="Polar residues" evidence="1">
    <location>
        <begin position="43"/>
        <end position="55"/>
    </location>
</feature>
<feature type="compositionally biased region" description="Pro residues" evidence="1">
    <location>
        <begin position="80"/>
        <end position="93"/>
    </location>
</feature>
<dbReference type="EMBL" id="CM029046">
    <property type="protein sequence ID" value="KAG2588221.1"/>
    <property type="molecule type" value="Genomic_DNA"/>
</dbReference>
<evidence type="ECO:0000313" key="3">
    <source>
        <dbReference type="Proteomes" id="UP000823388"/>
    </source>
</evidence>
<organism evidence="2 3">
    <name type="scientific">Panicum virgatum</name>
    <name type="common">Blackwell switchgrass</name>
    <dbReference type="NCBI Taxonomy" id="38727"/>
    <lineage>
        <taxon>Eukaryota</taxon>
        <taxon>Viridiplantae</taxon>
        <taxon>Streptophyta</taxon>
        <taxon>Embryophyta</taxon>
        <taxon>Tracheophyta</taxon>
        <taxon>Spermatophyta</taxon>
        <taxon>Magnoliopsida</taxon>
        <taxon>Liliopsida</taxon>
        <taxon>Poales</taxon>
        <taxon>Poaceae</taxon>
        <taxon>PACMAD clade</taxon>
        <taxon>Panicoideae</taxon>
        <taxon>Panicodae</taxon>
        <taxon>Paniceae</taxon>
        <taxon>Panicinae</taxon>
        <taxon>Panicum</taxon>
        <taxon>Panicum sect. Hiantes</taxon>
    </lineage>
</organism>
<feature type="compositionally biased region" description="Basic and acidic residues" evidence="1">
    <location>
        <begin position="178"/>
        <end position="191"/>
    </location>
</feature>
<accession>A0A8T0RPF5</accession>
<gene>
    <name evidence="2" type="ORF">PVAP13_5NG196081</name>
</gene>
<dbReference type="AlphaFoldDB" id="A0A8T0RPF5"/>
<name>A0A8T0RPF5_PANVG</name>
<feature type="compositionally biased region" description="Basic and acidic residues" evidence="1">
    <location>
        <begin position="1"/>
        <end position="13"/>
    </location>
</feature>
<feature type="compositionally biased region" description="Basic residues" evidence="1">
    <location>
        <begin position="152"/>
        <end position="161"/>
    </location>
</feature>
<reference evidence="2" key="1">
    <citation type="submission" date="2020-05" db="EMBL/GenBank/DDBJ databases">
        <title>WGS assembly of Panicum virgatum.</title>
        <authorList>
            <person name="Lovell J.T."/>
            <person name="Jenkins J."/>
            <person name="Shu S."/>
            <person name="Juenger T.E."/>
            <person name="Schmutz J."/>
        </authorList>
    </citation>
    <scope>NUCLEOTIDE SEQUENCE</scope>
    <source>
        <strain evidence="2">AP13</strain>
    </source>
</reference>
<keyword evidence="3" id="KW-1185">Reference proteome</keyword>
<evidence type="ECO:0000313" key="2">
    <source>
        <dbReference type="EMBL" id="KAG2588221.1"/>
    </source>
</evidence>
<comment type="caution">
    <text evidence="2">The sequence shown here is derived from an EMBL/GenBank/DDBJ whole genome shotgun (WGS) entry which is preliminary data.</text>
</comment>
<sequence length="219" mass="24151">MGFLDLKSEESRGSARQAIKQAARQSRSNPLSPAPHIHPLPLSRTTSLFCSSSPTGRRLPPLPVPVTNLFFPPSHTPRSSFPPVPTPRPPPLRLPQAGRFCSHPAALPAATPSHQIRRPPTSDRPRPPWSRCRSSRPPARRCEEHESTLGGRRLHLPRQRRATVAPPACYDSLPHPPRSGELRRAELELRSSRTRACLTGSPRVRPGSARAGVELEPRS</sequence>
<proteinExistence type="predicted"/>
<protein>
    <submittedName>
        <fullName evidence="2">Uncharacterized protein</fullName>
    </submittedName>
</protein>